<dbReference type="GO" id="GO:0016020">
    <property type="term" value="C:membrane"/>
    <property type="evidence" value="ECO:0007669"/>
    <property type="project" value="UniProtKB-SubCell"/>
</dbReference>
<dbReference type="Gene3D" id="1.10.287.950">
    <property type="entry name" value="Methyl-accepting chemotaxis protein"/>
    <property type="match status" value="1"/>
</dbReference>
<organism evidence="8 9">
    <name type="scientific">Aliiroseovarius crassostreae</name>
    <dbReference type="NCBI Taxonomy" id="154981"/>
    <lineage>
        <taxon>Bacteria</taxon>
        <taxon>Pseudomonadati</taxon>
        <taxon>Pseudomonadota</taxon>
        <taxon>Alphaproteobacteria</taxon>
        <taxon>Rhodobacterales</taxon>
        <taxon>Paracoccaceae</taxon>
        <taxon>Aliiroseovarius</taxon>
    </lineage>
</organism>
<evidence type="ECO:0000313" key="8">
    <source>
        <dbReference type="EMBL" id="UWP96202.1"/>
    </source>
</evidence>
<dbReference type="SUPFAM" id="SSF58104">
    <property type="entry name" value="Methyl-accepting chemotaxis protein (MCP) signaling domain"/>
    <property type="match status" value="1"/>
</dbReference>
<gene>
    <name evidence="8" type="ORF">K3X48_04220</name>
</gene>
<dbReference type="PANTHER" id="PTHR43531:SF11">
    <property type="entry name" value="METHYL-ACCEPTING CHEMOTAXIS PROTEIN 3"/>
    <property type="match status" value="1"/>
</dbReference>
<evidence type="ECO:0000256" key="3">
    <source>
        <dbReference type="ARBA" id="ARBA00029447"/>
    </source>
</evidence>
<protein>
    <submittedName>
        <fullName evidence="8">Methyl-accepting chemotaxis protein</fullName>
    </submittedName>
</protein>
<dbReference type="GO" id="GO:0007165">
    <property type="term" value="P:signal transduction"/>
    <property type="evidence" value="ECO:0007669"/>
    <property type="project" value="UniProtKB-KW"/>
</dbReference>
<feature type="transmembrane region" description="Helical" evidence="5">
    <location>
        <begin position="12"/>
        <end position="33"/>
    </location>
</feature>
<comment type="similarity">
    <text evidence="3">Belongs to the methyl-accepting chemotaxis (MCP) protein family.</text>
</comment>
<keyword evidence="5" id="KW-0472">Membrane</keyword>
<dbReference type="InterPro" id="IPR051310">
    <property type="entry name" value="MCP_chemotaxis"/>
</dbReference>
<dbReference type="SUPFAM" id="SSF158472">
    <property type="entry name" value="HAMP domain-like"/>
    <property type="match status" value="1"/>
</dbReference>
<dbReference type="Gene3D" id="3.30.450.20">
    <property type="entry name" value="PAS domain"/>
    <property type="match status" value="2"/>
</dbReference>
<reference evidence="8" key="1">
    <citation type="submission" date="2021-08" db="EMBL/GenBank/DDBJ databases">
        <authorList>
            <person name="Nwanade C."/>
            <person name="Wang M."/>
            <person name="Masoudi A."/>
            <person name="Yu Z."/>
            <person name="Liu J."/>
        </authorList>
    </citation>
    <scope>NUCLEOTIDE SEQUENCE</scope>
    <source>
        <strain evidence="8">S056</strain>
    </source>
</reference>
<dbReference type="CDD" id="cd18774">
    <property type="entry name" value="PDC2_HK_sensor"/>
    <property type="match status" value="1"/>
</dbReference>
<name>A0A9Q9HFC1_9RHOB</name>
<dbReference type="EMBL" id="CP080776">
    <property type="protein sequence ID" value="UWP96202.1"/>
    <property type="molecule type" value="Genomic_DNA"/>
</dbReference>
<comment type="subcellular location">
    <subcellularLocation>
        <location evidence="1">Membrane</location>
    </subcellularLocation>
</comment>
<dbReference type="PROSITE" id="PS50111">
    <property type="entry name" value="CHEMOTAXIS_TRANSDUC_2"/>
    <property type="match status" value="1"/>
</dbReference>
<evidence type="ECO:0000313" key="9">
    <source>
        <dbReference type="Proteomes" id="UP001057991"/>
    </source>
</evidence>
<dbReference type="PANTHER" id="PTHR43531">
    <property type="entry name" value="PROTEIN ICFG"/>
    <property type="match status" value="1"/>
</dbReference>
<keyword evidence="2" id="KW-0145">Chemotaxis</keyword>
<dbReference type="Pfam" id="PF00015">
    <property type="entry name" value="MCPsignal"/>
    <property type="match status" value="1"/>
</dbReference>
<dbReference type="RefSeq" id="WP_259806452.1">
    <property type="nucleotide sequence ID" value="NZ_CP080776.1"/>
</dbReference>
<sequence>MRFLSKFSIAVLLPVAMVSLVLVSVGVSTWVSYRAESQELMKLATQSLEALRTERRERLERDLTAISAEIVVAATRNATVRTMNSFARSWRLLDDPQQELQKTFITDNPHPQGKRADLSWSGDNSTYSTVHAQTHDEFRAMLETYGYHDVFLVDLEGNVIYSVKKEEDFATNLQTGKFRESGLARVYQQVMKLGAGETAFEDFSPYAPSAGGAAAFIAHPIFDRQGGRVGALVYQISDTLISGIANAPTGLGQTGRVYFVGGDFLHRSGAGETHRDGSVHNRSERVETLAVQMALAGETGSLETQGHGGERVLVAFAPLNALGKNWAVIAEQDMSEVMSGVRDLLNMLVLNGLIVTALVSVVALWFSRSLVNPLAKVTRSMAEIGKKNYKVKVDGTERGDEIGEISKSLEQFRLSLLEAEETARENEFRGAAFSSSSAAIMMVNNDLDILHMNEAGMALLQKHEARLRECAPDFSAKDIIGKNADLFHPPALRERIRNLLLQEENLPYRATISVTNLRLKLDINRVHGPDGNPIGYVVEWVDVTEDFMNNALLSSIDSNQVKIEFAPDGVATKSNDLFSKILGAGTKLDDLTLEGLLKEQKMEQGKVDDILAAIHRGESVFGRYDLVSSEVGRVTLEGGITPVICDKGNLLNIVLIATDVTETRREIEASEVRRAEMEAAQNRVVDALREGLSRLSDGDLTTEISDAFSENYEQLRHDFNRAVDNLLTAMRGVVENAEMIQGEASEISNAADDLSQRTERQAATLEETAAALDELTSSVRSAADGAAHANEVVESARKNAEVSGEVVREAVEAMGEIETSSLQISKITGVIDDIAFQTNLLALNAGVEAARAGEAGRGFAVVASEVRALAQRSSDAAREINELISASGSQVKRGVHLVDQAGEALVGIVESVSEISRNVGEIAISAREQSAGLAEINEAVNQLDQVTQQNAAMFEQTTAASHSLTCEAKTLTSTMSRFKTGQAERPAAQIIETDVFVEPISQTEESAIHPHPLPGPQGSVAIAQQVEADHTYEDWDEF</sequence>
<evidence type="ECO:0000256" key="2">
    <source>
        <dbReference type="ARBA" id="ARBA00022500"/>
    </source>
</evidence>
<dbReference type="SMART" id="SM00283">
    <property type="entry name" value="MA"/>
    <property type="match status" value="1"/>
</dbReference>
<evidence type="ECO:0000256" key="1">
    <source>
        <dbReference type="ARBA" id="ARBA00004370"/>
    </source>
</evidence>
<feature type="domain" description="HAMP" evidence="7">
    <location>
        <begin position="679"/>
        <end position="731"/>
    </location>
</feature>
<dbReference type="SUPFAM" id="SSF55785">
    <property type="entry name" value="PYP-like sensor domain (PAS domain)"/>
    <property type="match status" value="1"/>
</dbReference>
<dbReference type="GO" id="GO:0006935">
    <property type="term" value="P:chemotaxis"/>
    <property type="evidence" value="ECO:0007669"/>
    <property type="project" value="UniProtKB-KW"/>
</dbReference>
<dbReference type="PROSITE" id="PS50885">
    <property type="entry name" value="HAMP"/>
    <property type="match status" value="2"/>
</dbReference>
<dbReference type="CDD" id="cd06225">
    <property type="entry name" value="HAMP"/>
    <property type="match status" value="1"/>
</dbReference>
<dbReference type="InterPro" id="IPR000014">
    <property type="entry name" value="PAS"/>
</dbReference>
<feature type="domain" description="Methyl-accepting transducer" evidence="6">
    <location>
        <begin position="736"/>
        <end position="965"/>
    </location>
</feature>
<dbReference type="SMART" id="SM00304">
    <property type="entry name" value="HAMP"/>
    <property type="match status" value="2"/>
</dbReference>
<keyword evidence="5" id="KW-1133">Transmembrane helix</keyword>
<keyword evidence="5" id="KW-0812">Transmembrane</keyword>
<dbReference type="CDD" id="cd00130">
    <property type="entry name" value="PAS"/>
    <property type="match status" value="1"/>
</dbReference>
<dbReference type="AlphaFoldDB" id="A0A9Q9HFC1"/>
<dbReference type="Pfam" id="PF00672">
    <property type="entry name" value="HAMP"/>
    <property type="match status" value="1"/>
</dbReference>
<evidence type="ECO:0000256" key="5">
    <source>
        <dbReference type="SAM" id="Phobius"/>
    </source>
</evidence>
<evidence type="ECO:0000259" key="6">
    <source>
        <dbReference type="PROSITE" id="PS50111"/>
    </source>
</evidence>
<dbReference type="FunFam" id="1.10.287.950:FF:000001">
    <property type="entry name" value="Methyl-accepting chemotaxis sensory transducer"/>
    <property type="match status" value="1"/>
</dbReference>
<dbReference type="Gene3D" id="6.10.340.10">
    <property type="match status" value="1"/>
</dbReference>
<accession>A0A9Q9HFC1</accession>
<feature type="transmembrane region" description="Helical" evidence="5">
    <location>
        <begin position="344"/>
        <end position="366"/>
    </location>
</feature>
<dbReference type="Proteomes" id="UP001057991">
    <property type="component" value="Chromosome"/>
</dbReference>
<dbReference type="InterPro" id="IPR003660">
    <property type="entry name" value="HAMP_dom"/>
</dbReference>
<evidence type="ECO:0000256" key="4">
    <source>
        <dbReference type="PROSITE-ProRule" id="PRU00284"/>
    </source>
</evidence>
<proteinExistence type="inferred from homology"/>
<evidence type="ECO:0000259" key="7">
    <source>
        <dbReference type="PROSITE" id="PS50885"/>
    </source>
</evidence>
<dbReference type="InterPro" id="IPR004089">
    <property type="entry name" value="MCPsignal_dom"/>
</dbReference>
<feature type="domain" description="HAMP" evidence="7">
    <location>
        <begin position="368"/>
        <end position="421"/>
    </location>
</feature>
<dbReference type="CDD" id="cd11386">
    <property type="entry name" value="MCP_signal"/>
    <property type="match status" value="1"/>
</dbReference>
<dbReference type="InterPro" id="IPR035965">
    <property type="entry name" value="PAS-like_dom_sf"/>
</dbReference>
<keyword evidence="4" id="KW-0807">Transducer</keyword>